<dbReference type="GO" id="GO:0043565">
    <property type="term" value="F:sequence-specific DNA binding"/>
    <property type="evidence" value="ECO:0007669"/>
    <property type="project" value="InterPro"/>
</dbReference>
<keyword evidence="6" id="KW-1185">Reference proteome</keyword>
<dbReference type="PROSITE" id="PS01124">
    <property type="entry name" value="HTH_ARAC_FAMILY_2"/>
    <property type="match status" value="1"/>
</dbReference>
<dbReference type="InterPro" id="IPR009057">
    <property type="entry name" value="Homeodomain-like_sf"/>
</dbReference>
<dbReference type="GO" id="GO:0003700">
    <property type="term" value="F:DNA-binding transcription factor activity"/>
    <property type="evidence" value="ECO:0007669"/>
    <property type="project" value="InterPro"/>
</dbReference>
<gene>
    <name evidence="5" type="ORF">CVM52_18535</name>
</gene>
<comment type="caution">
    <text evidence="5">The sequence shown here is derived from an EMBL/GenBank/DDBJ whole genome shotgun (WGS) entry which is preliminary data.</text>
</comment>
<accession>A0A2M8IX98</accession>
<dbReference type="PANTHER" id="PTHR43280:SF32">
    <property type="entry name" value="TRANSCRIPTIONAL REGULATORY PROTEIN"/>
    <property type="match status" value="1"/>
</dbReference>
<dbReference type="Gene3D" id="1.10.10.60">
    <property type="entry name" value="Homeodomain-like"/>
    <property type="match status" value="1"/>
</dbReference>
<dbReference type="AlphaFoldDB" id="A0A2M8IX98"/>
<evidence type="ECO:0000256" key="3">
    <source>
        <dbReference type="ARBA" id="ARBA00023163"/>
    </source>
</evidence>
<dbReference type="EMBL" id="PGTB01000110">
    <property type="protein sequence ID" value="PJE35159.1"/>
    <property type="molecule type" value="Genomic_DNA"/>
</dbReference>
<dbReference type="OrthoDB" id="9814125at2"/>
<dbReference type="Pfam" id="PF12833">
    <property type="entry name" value="HTH_18"/>
    <property type="match status" value="1"/>
</dbReference>
<dbReference type="SMART" id="SM00342">
    <property type="entry name" value="HTH_ARAC"/>
    <property type="match status" value="1"/>
</dbReference>
<dbReference type="SUPFAM" id="SSF46689">
    <property type="entry name" value="Homeodomain-like"/>
    <property type="match status" value="1"/>
</dbReference>
<evidence type="ECO:0000259" key="4">
    <source>
        <dbReference type="PROSITE" id="PS01124"/>
    </source>
</evidence>
<evidence type="ECO:0000256" key="2">
    <source>
        <dbReference type="ARBA" id="ARBA00023125"/>
    </source>
</evidence>
<keyword evidence="3" id="KW-0804">Transcription</keyword>
<dbReference type="InterPro" id="IPR018060">
    <property type="entry name" value="HTH_AraC"/>
</dbReference>
<dbReference type="RefSeq" id="WP_100163926.1">
    <property type="nucleotide sequence ID" value="NZ_PGTB01000110.1"/>
</dbReference>
<keyword evidence="2" id="KW-0238">DNA-binding</keyword>
<sequence length="275" mass="29914">MLLINPARDSYRLLTLAQLAASGAWQLDLVHDRPVSLLIWITRGQGLALLDGARRGVGAHNALFVPAGNLMALDLGRQGFGQALILPDPPDQTLPTTVLHLRIRDVMAQNELTTIFEALGREQNGGRAYSQSAMAAHAALAAIWLRRHAPENDPRGQAQTAARRLMRGYFARLASHYTDGGSMADHAEALGVTPTHLTRVCKAETGRTAAALLSERVLHRARSDLTETDLPIQQVASQLGFGSAAYFTRFIQQHTGRTPTALRKAAKDVRSRINP</sequence>
<dbReference type="PANTHER" id="PTHR43280">
    <property type="entry name" value="ARAC-FAMILY TRANSCRIPTIONAL REGULATOR"/>
    <property type="match status" value="1"/>
</dbReference>
<name>A0A2M8IX98_9RHOB</name>
<protein>
    <submittedName>
        <fullName evidence="5">AraC family transcriptional regulator</fullName>
    </submittedName>
</protein>
<feature type="domain" description="HTH araC/xylS-type" evidence="4">
    <location>
        <begin position="167"/>
        <end position="265"/>
    </location>
</feature>
<evidence type="ECO:0000313" key="6">
    <source>
        <dbReference type="Proteomes" id="UP000231553"/>
    </source>
</evidence>
<evidence type="ECO:0000313" key="5">
    <source>
        <dbReference type="EMBL" id="PJE35159.1"/>
    </source>
</evidence>
<organism evidence="5 6">
    <name type="scientific">Pseudooceanicola lipolyticus</name>
    <dbReference type="NCBI Taxonomy" id="2029104"/>
    <lineage>
        <taxon>Bacteria</taxon>
        <taxon>Pseudomonadati</taxon>
        <taxon>Pseudomonadota</taxon>
        <taxon>Alphaproteobacteria</taxon>
        <taxon>Rhodobacterales</taxon>
        <taxon>Paracoccaceae</taxon>
        <taxon>Pseudooceanicola</taxon>
    </lineage>
</organism>
<reference evidence="5 6" key="1">
    <citation type="journal article" date="2018" name="Int. J. Syst. Evol. Microbiol.">
        <title>Pseudooceanicola lipolyticus sp. nov., a marine alphaproteobacterium, reclassification of Oceanicola flagellatus as Pseudooceanicola flagellatus comb. nov. and emended description of the genus Pseudooceanicola.</title>
        <authorList>
            <person name="Huang M.-M."/>
            <person name="Guo L.-L."/>
            <person name="Wu Y.-H."/>
            <person name="Lai Q.-L."/>
            <person name="Shao Z.-Z."/>
            <person name="Wang C.-S."/>
            <person name="Wu M."/>
            <person name="Xu X.-W."/>
        </authorList>
    </citation>
    <scope>NUCLEOTIDE SEQUENCE [LARGE SCALE GENOMIC DNA]</scope>
    <source>
        <strain evidence="5 6">157</strain>
    </source>
</reference>
<keyword evidence="1" id="KW-0805">Transcription regulation</keyword>
<evidence type="ECO:0000256" key="1">
    <source>
        <dbReference type="ARBA" id="ARBA00023015"/>
    </source>
</evidence>
<proteinExistence type="predicted"/>
<dbReference type="Proteomes" id="UP000231553">
    <property type="component" value="Unassembled WGS sequence"/>
</dbReference>